<comment type="caution">
    <text evidence="3">The sequence shown here is derived from an EMBL/GenBank/DDBJ whole genome shotgun (WGS) entry which is preliminary data.</text>
</comment>
<accession>A0ABS1GFE9</accession>
<reference evidence="3 4" key="1">
    <citation type="journal article" date="2021" name="Syst. Appl. Microbiol.">
        <title>Persephonella atlantica sp. nov.: How to adapt to physico-chemical gradients in high temperature hydrothermal habitats.</title>
        <authorList>
            <person name="Francois D.X."/>
            <person name="Godfroy A."/>
            <person name="Mathien C."/>
            <person name="Aube J."/>
            <person name="Cathalot C."/>
            <person name="Lesongeur F."/>
            <person name="L'Haridon S."/>
            <person name="Philippon X."/>
            <person name="Roussel E.G."/>
        </authorList>
    </citation>
    <scope>NUCLEOTIDE SEQUENCE [LARGE SCALE GENOMIC DNA]</scope>
    <source>
        <strain evidence="3 4">MO1340</strain>
    </source>
</reference>
<name>A0ABS1GFE9_9AQUI</name>
<keyword evidence="4" id="KW-1185">Reference proteome</keyword>
<dbReference type="InterPro" id="IPR050706">
    <property type="entry name" value="Cyclic-di-GMP_PDE-like"/>
</dbReference>
<dbReference type="SUPFAM" id="SSF141868">
    <property type="entry name" value="EAL domain-like"/>
    <property type="match status" value="1"/>
</dbReference>
<dbReference type="InterPro" id="IPR001633">
    <property type="entry name" value="EAL_dom"/>
</dbReference>
<dbReference type="InterPro" id="IPR043128">
    <property type="entry name" value="Rev_trsase/Diguanyl_cyclase"/>
</dbReference>
<sequence>MISLSYLSPYVEKIISEENSDYISTFGKEKEILTTANQIKRAVLKGFDNDSPEEIFFQLGERFSKRKKPFINGISIINFVKNELLKKLYVEQKFKLLIPFIDSFFERALNSFSKGYLFYTVNSFTEEYKIFDLWKLKDYKKTHILWILELSRFILGEKDNPPQINHRKCEMNRILKDPAFRIKFPDEKVYLQTLQIHKAIHEYAKNLIFYLNSKKFMEAYFLYKSIIAESYRFINDLDNIHFIFEMNRENIFFKSISSVAKSEVSFLTVINVRNLGIINKFYGKEVGDSILDSIHKRLSVILSTKNNIFIRGSSGEFYILHRKKPENPEEFGKRLKEEIEQIKIKADIEVRFNVSVAVLEIGGLTEIKELNRIISHAVQKAKESEEGVVFFNKDKIREEFSSEIKKIYKDVATIKKAFREKSIDLFFQPIFNIKTGKLEHLEALARIKQEDRYIPAGAFIDLIYSMNLIKELDSAVLSKTAEYAKNLKSITDRLFINVSFLSISSSDFINMLIKQKEKLEQEGIDMIIELTEQSLLENIELIKFLKNRYDLTFAVDDFGIGYSSIRTVYDLSDVGAIRYLKIDGSLIKNIHTSERNIKPVETIVNFAKTLNLKVIAEYVENEKILKRLESLSVDYGQGFYLSKPSHIKELLKWKN</sequence>
<dbReference type="PANTHER" id="PTHR33121:SF71">
    <property type="entry name" value="OXYGEN SENSOR PROTEIN DOSP"/>
    <property type="match status" value="1"/>
</dbReference>
<dbReference type="InterPro" id="IPR029787">
    <property type="entry name" value="Nucleotide_cyclase"/>
</dbReference>
<dbReference type="PROSITE" id="PS50887">
    <property type="entry name" value="GGDEF"/>
    <property type="match status" value="1"/>
</dbReference>
<feature type="domain" description="GGDEF" evidence="2">
    <location>
        <begin position="263"/>
        <end position="393"/>
    </location>
</feature>
<dbReference type="RefSeq" id="WP_200673062.1">
    <property type="nucleotide sequence ID" value="NZ_JAACYA010000001.1"/>
</dbReference>
<dbReference type="Gene3D" id="3.20.20.450">
    <property type="entry name" value="EAL domain"/>
    <property type="match status" value="1"/>
</dbReference>
<dbReference type="SMART" id="SM00052">
    <property type="entry name" value="EAL"/>
    <property type="match status" value="1"/>
</dbReference>
<organism evidence="3 4">
    <name type="scientific">Persephonella atlantica</name>
    <dbReference type="NCBI Taxonomy" id="2699429"/>
    <lineage>
        <taxon>Bacteria</taxon>
        <taxon>Pseudomonadati</taxon>
        <taxon>Aquificota</taxon>
        <taxon>Aquificia</taxon>
        <taxon>Aquificales</taxon>
        <taxon>Hydrogenothermaceae</taxon>
        <taxon>Persephonella</taxon>
    </lineage>
</organism>
<feature type="domain" description="EAL" evidence="1">
    <location>
        <begin position="407"/>
        <end position="655"/>
    </location>
</feature>
<dbReference type="Pfam" id="PF00563">
    <property type="entry name" value="EAL"/>
    <property type="match status" value="1"/>
</dbReference>
<gene>
    <name evidence="3" type="ORF">GWK41_01050</name>
</gene>
<dbReference type="InterPro" id="IPR000160">
    <property type="entry name" value="GGDEF_dom"/>
</dbReference>
<evidence type="ECO:0000313" key="3">
    <source>
        <dbReference type="EMBL" id="MBK3331649.1"/>
    </source>
</evidence>
<dbReference type="PANTHER" id="PTHR33121">
    <property type="entry name" value="CYCLIC DI-GMP PHOSPHODIESTERASE PDEF"/>
    <property type="match status" value="1"/>
</dbReference>
<dbReference type="Gene3D" id="1.20.120.30">
    <property type="entry name" value="Aspartate receptor, ligand-binding domain"/>
    <property type="match status" value="1"/>
</dbReference>
<dbReference type="EMBL" id="JAACYA010000001">
    <property type="protein sequence ID" value="MBK3331649.1"/>
    <property type="molecule type" value="Genomic_DNA"/>
</dbReference>
<dbReference type="SUPFAM" id="SSF55073">
    <property type="entry name" value="Nucleotide cyclase"/>
    <property type="match status" value="1"/>
</dbReference>
<dbReference type="CDD" id="cd01948">
    <property type="entry name" value="EAL"/>
    <property type="match status" value="1"/>
</dbReference>
<evidence type="ECO:0000259" key="2">
    <source>
        <dbReference type="PROSITE" id="PS50887"/>
    </source>
</evidence>
<dbReference type="Pfam" id="PF00990">
    <property type="entry name" value="GGDEF"/>
    <property type="match status" value="1"/>
</dbReference>
<evidence type="ECO:0000259" key="1">
    <source>
        <dbReference type="PROSITE" id="PS50883"/>
    </source>
</evidence>
<evidence type="ECO:0000313" key="4">
    <source>
        <dbReference type="Proteomes" id="UP000772812"/>
    </source>
</evidence>
<dbReference type="PROSITE" id="PS50883">
    <property type="entry name" value="EAL"/>
    <property type="match status" value="1"/>
</dbReference>
<dbReference type="Gene3D" id="3.30.70.270">
    <property type="match status" value="1"/>
</dbReference>
<dbReference type="Proteomes" id="UP000772812">
    <property type="component" value="Unassembled WGS sequence"/>
</dbReference>
<protein>
    <submittedName>
        <fullName evidence="3">EAL domain-containing protein</fullName>
    </submittedName>
</protein>
<dbReference type="InterPro" id="IPR035919">
    <property type="entry name" value="EAL_sf"/>
</dbReference>
<proteinExistence type="predicted"/>